<evidence type="ECO:0000313" key="7">
    <source>
        <dbReference type="Proteomes" id="UP001595847"/>
    </source>
</evidence>
<keyword evidence="7" id="KW-1185">Reference proteome</keyword>
<evidence type="ECO:0000259" key="5">
    <source>
        <dbReference type="PROSITE" id="PS50977"/>
    </source>
</evidence>
<dbReference type="Proteomes" id="UP001595847">
    <property type="component" value="Unassembled WGS sequence"/>
</dbReference>
<dbReference type="InterPro" id="IPR049445">
    <property type="entry name" value="TetR_SbtR-like_C"/>
</dbReference>
<organism evidence="6 7">
    <name type="scientific">Nocardiopsis sediminis</name>
    <dbReference type="NCBI Taxonomy" id="1778267"/>
    <lineage>
        <taxon>Bacteria</taxon>
        <taxon>Bacillati</taxon>
        <taxon>Actinomycetota</taxon>
        <taxon>Actinomycetes</taxon>
        <taxon>Streptosporangiales</taxon>
        <taxon>Nocardiopsidaceae</taxon>
        <taxon>Nocardiopsis</taxon>
    </lineage>
</organism>
<dbReference type="PRINTS" id="PR00455">
    <property type="entry name" value="HTHTETR"/>
</dbReference>
<evidence type="ECO:0000256" key="1">
    <source>
        <dbReference type="ARBA" id="ARBA00023015"/>
    </source>
</evidence>
<proteinExistence type="predicted"/>
<dbReference type="Pfam" id="PF00440">
    <property type="entry name" value="TetR_N"/>
    <property type="match status" value="1"/>
</dbReference>
<dbReference type="InterPro" id="IPR001647">
    <property type="entry name" value="HTH_TetR"/>
</dbReference>
<dbReference type="Pfam" id="PF21597">
    <property type="entry name" value="TetR_C_43"/>
    <property type="match status" value="1"/>
</dbReference>
<evidence type="ECO:0000256" key="2">
    <source>
        <dbReference type="ARBA" id="ARBA00023125"/>
    </source>
</evidence>
<dbReference type="InterPro" id="IPR009057">
    <property type="entry name" value="Homeodomain-like_sf"/>
</dbReference>
<accession>A0ABV8FLH5</accession>
<dbReference type="PANTHER" id="PTHR30055:SF234">
    <property type="entry name" value="HTH-TYPE TRANSCRIPTIONAL REGULATOR BETI"/>
    <property type="match status" value="1"/>
</dbReference>
<dbReference type="InterPro" id="IPR050109">
    <property type="entry name" value="HTH-type_TetR-like_transc_reg"/>
</dbReference>
<sequence length="187" mass="20425">MKSSKPLRADAQRNRDALVRAAREIFAEEQTDVPFEDVARRAGVGAGTLYRHFPNRDALIAAVFEEEVAVLRDRAYHLLETGPPDKALESFLREMVDHMYRQRGLARTFFAASETAGGGLSDKGRVLEEAVTAILGRGVEQAVLRDDIPAGALMLALHGIGIASVSSERRVEADGVVQLMVDGLRRA</sequence>
<protein>
    <submittedName>
        <fullName evidence="6">TetR/AcrR family transcriptional regulator</fullName>
    </submittedName>
</protein>
<dbReference type="PANTHER" id="PTHR30055">
    <property type="entry name" value="HTH-TYPE TRANSCRIPTIONAL REGULATOR RUTR"/>
    <property type="match status" value="1"/>
</dbReference>
<dbReference type="SUPFAM" id="SSF48498">
    <property type="entry name" value="Tetracyclin repressor-like, C-terminal domain"/>
    <property type="match status" value="1"/>
</dbReference>
<evidence type="ECO:0000313" key="6">
    <source>
        <dbReference type="EMBL" id="MFC3996173.1"/>
    </source>
</evidence>
<gene>
    <name evidence="6" type="ORF">ACFOVU_09625</name>
</gene>
<keyword evidence="1" id="KW-0805">Transcription regulation</keyword>
<dbReference type="PROSITE" id="PS50977">
    <property type="entry name" value="HTH_TETR_2"/>
    <property type="match status" value="1"/>
</dbReference>
<evidence type="ECO:0000256" key="3">
    <source>
        <dbReference type="ARBA" id="ARBA00023163"/>
    </source>
</evidence>
<keyword evidence="3" id="KW-0804">Transcription</keyword>
<dbReference type="EMBL" id="JBHSBH010000007">
    <property type="protein sequence ID" value="MFC3996173.1"/>
    <property type="molecule type" value="Genomic_DNA"/>
</dbReference>
<feature type="domain" description="HTH tetR-type" evidence="5">
    <location>
        <begin position="12"/>
        <end position="71"/>
    </location>
</feature>
<keyword evidence="2 4" id="KW-0238">DNA-binding</keyword>
<dbReference type="InterPro" id="IPR036271">
    <property type="entry name" value="Tet_transcr_reg_TetR-rel_C_sf"/>
</dbReference>
<dbReference type="SUPFAM" id="SSF46689">
    <property type="entry name" value="Homeodomain-like"/>
    <property type="match status" value="1"/>
</dbReference>
<dbReference type="RefSeq" id="WP_378531986.1">
    <property type="nucleotide sequence ID" value="NZ_JBHSBH010000007.1"/>
</dbReference>
<comment type="caution">
    <text evidence="6">The sequence shown here is derived from an EMBL/GenBank/DDBJ whole genome shotgun (WGS) entry which is preliminary data.</text>
</comment>
<name>A0ABV8FLH5_9ACTN</name>
<evidence type="ECO:0000256" key="4">
    <source>
        <dbReference type="PROSITE-ProRule" id="PRU00335"/>
    </source>
</evidence>
<dbReference type="Gene3D" id="1.10.357.10">
    <property type="entry name" value="Tetracycline Repressor, domain 2"/>
    <property type="match status" value="1"/>
</dbReference>
<reference evidence="7" key="1">
    <citation type="journal article" date="2019" name="Int. J. Syst. Evol. Microbiol.">
        <title>The Global Catalogue of Microorganisms (GCM) 10K type strain sequencing project: providing services to taxonomists for standard genome sequencing and annotation.</title>
        <authorList>
            <consortium name="The Broad Institute Genomics Platform"/>
            <consortium name="The Broad Institute Genome Sequencing Center for Infectious Disease"/>
            <person name="Wu L."/>
            <person name="Ma J."/>
        </authorList>
    </citation>
    <scope>NUCLEOTIDE SEQUENCE [LARGE SCALE GENOMIC DNA]</scope>
    <source>
        <strain evidence="7">TBRC 1826</strain>
    </source>
</reference>
<feature type="DNA-binding region" description="H-T-H motif" evidence="4">
    <location>
        <begin position="34"/>
        <end position="53"/>
    </location>
</feature>